<proteinExistence type="predicted"/>
<sequence>MTWFGDVPNEVIVAGTRFWLAQAALEEADPGAYFYGPAGERPSTDWPAMTLFTMARLQLDEMVQILEKEFDISAAAFAGEEVSRRLSLAIAAAGSLSDEEDVAFEIACVGEAVDLWRALHHDGDRGVGHAFAVDGTISFTSGPELPELKAVGVRASEGGELNTSPA</sequence>
<reference evidence="1 2" key="1">
    <citation type="submission" date="2020-02" db="EMBL/GenBank/DDBJ databases">
        <title>Full genome sequence of Nocardioides sp. R-3366.</title>
        <authorList>
            <person name="Im W.-T."/>
        </authorList>
    </citation>
    <scope>NUCLEOTIDE SEQUENCE [LARGE SCALE GENOMIC DNA]</scope>
    <source>
        <strain evidence="1 2">R-3366</strain>
    </source>
</reference>
<name>A0A6G6WGX5_9ACTN</name>
<gene>
    <name evidence="1" type="ORF">G5V58_18345</name>
</gene>
<keyword evidence="2" id="KW-1185">Reference proteome</keyword>
<accession>A0A6G6WGX5</accession>
<protein>
    <submittedName>
        <fullName evidence="1">Uncharacterized protein</fullName>
    </submittedName>
</protein>
<organism evidence="1 2">
    <name type="scientific">Nocardioides anomalus</name>
    <dbReference type="NCBI Taxonomy" id="2712223"/>
    <lineage>
        <taxon>Bacteria</taxon>
        <taxon>Bacillati</taxon>
        <taxon>Actinomycetota</taxon>
        <taxon>Actinomycetes</taxon>
        <taxon>Propionibacteriales</taxon>
        <taxon>Nocardioidaceae</taxon>
        <taxon>Nocardioides</taxon>
    </lineage>
</organism>
<evidence type="ECO:0000313" key="1">
    <source>
        <dbReference type="EMBL" id="QIG44482.1"/>
    </source>
</evidence>
<dbReference type="Proteomes" id="UP000502996">
    <property type="component" value="Chromosome"/>
</dbReference>
<evidence type="ECO:0000313" key="2">
    <source>
        <dbReference type="Proteomes" id="UP000502996"/>
    </source>
</evidence>
<dbReference type="RefSeq" id="WP_165235980.1">
    <property type="nucleotide sequence ID" value="NZ_CP049257.1"/>
</dbReference>
<dbReference type="KEGG" id="nano:G5V58_18345"/>
<dbReference type="AlphaFoldDB" id="A0A6G6WGX5"/>
<dbReference type="EMBL" id="CP049257">
    <property type="protein sequence ID" value="QIG44482.1"/>
    <property type="molecule type" value="Genomic_DNA"/>
</dbReference>